<dbReference type="Gene3D" id="2.130.10.10">
    <property type="entry name" value="YVTN repeat-like/Quinoprotein amine dehydrogenase"/>
    <property type="match status" value="1"/>
</dbReference>
<dbReference type="SUPFAM" id="SSF50956">
    <property type="entry name" value="Thermostable phytase (3-phytase)"/>
    <property type="match status" value="1"/>
</dbReference>
<dbReference type="AlphaFoldDB" id="X1G0Q1"/>
<dbReference type="InterPro" id="IPR015943">
    <property type="entry name" value="WD40/YVTN_repeat-like_dom_sf"/>
</dbReference>
<feature type="non-terminal residue" evidence="1">
    <location>
        <position position="243"/>
    </location>
</feature>
<reference evidence="1" key="1">
    <citation type="journal article" date="2014" name="Front. Microbiol.">
        <title>High frequency of phylogenetically diverse reductive dehalogenase-homologous genes in deep subseafloor sedimentary metagenomes.</title>
        <authorList>
            <person name="Kawai M."/>
            <person name="Futagami T."/>
            <person name="Toyoda A."/>
            <person name="Takaki Y."/>
            <person name="Nishi S."/>
            <person name="Hori S."/>
            <person name="Arai W."/>
            <person name="Tsubouchi T."/>
            <person name="Morono Y."/>
            <person name="Uchiyama I."/>
            <person name="Ito T."/>
            <person name="Fujiyama A."/>
            <person name="Inagaki F."/>
            <person name="Takami H."/>
        </authorList>
    </citation>
    <scope>NUCLEOTIDE SEQUENCE</scope>
    <source>
        <strain evidence="1">Expedition CK06-06</strain>
    </source>
</reference>
<organism evidence="1">
    <name type="scientific">marine sediment metagenome</name>
    <dbReference type="NCBI Taxonomy" id="412755"/>
    <lineage>
        <taxon>unclassified sequences</taxon>
        <taxon>metagenomes</taxon>
        <taxon>ecological metagenomes</taxon>
    </lineage>
</organism>
<evidence type="ECO:0000313" key="1">
    <source>
        <dbReference type="EMBL" id="GAH26593.1"/>
    </source>
</evidence>
<protein>
    <recommendedName>
        <fullName evidence="2">SMP-30/Gluconolactonase/LRE-like region domain-containing protein</fullName>
    </recommendedName>
</protein>
<sequence length="243" mass="27605">MAYWDISTAFYSGKSLFIGDLVPNGSSIRFKPDGLIMYLVDVLDQTIYQYTLSIAWDITTAVYSGKCFDVGRQDGIPRDISFNPDGSIMYMLGDSNKTVFQYDLGFKKHTPWDISSAKYTRITLDISDQDPHPWGLFFNSYGTKFYTLGAYYRGIFQYNLSVPWDITSGLFSGIFFCTDDQDAHPTKMAFSPDGKNLYTVNVDTDTVYQYTLSIPWDLSTAVYSNKYLYIGDQDTLAYGISFS</sequence>
<comment type="caution">
    <text evidence="1">The sequence shown here is derived from an EMBL/GenBank/DDBJ whole genome shotgun (WGS) entry which is preliminary data.</text>
</comment>
<proteinExistence type="predicted"/>
<dbReference type="EMBL" id="BARU01000071">
    <property type="protein sequence ID" value="GAH26593.1"/>
    <property type="molecule type" value="Genomic_DNA"/>
</dbReference>
<name>X1G0Q1_9ZZZZ</name>
<gene>
    <name evidence="1" type="ORF">S03H2_00410</name>
</gene>
<evidence type="ECO:0008006" key="2">
    <source>
        <dbReference type="Google" id="ProtNLM"/>
    </source>
</evidence>
<accession>X1G0Q1</accession>